<dbReference type="InterPro" id="IPR008972">
    <property type="entry name" value="Cupredoxin"/>
</dbReference>
<dbReference type="InterPro" id="IPR011706">
    <property type="entry name" value="Cu-oxidase_C"/>
</dbReference>
<dbReference type="Gene3D" id="2.60.40.420">
    <property type="entry name" value="Cupredoxins - blue copper proteins"/>
    <property type="match status" value="2"/>
</dbReference>
<evidence type="ECO:0000313" key="4">
    <source>
        <dbReference type="EMBL" id="GID57750.1"/>
    </source>
</evidence>
<proteinExistence type="inferred from homology"/>
<dbReference type="InterPro" id="IPR001117">
    <property type="entry name" value="Cu-oxidase_2nd"/>
</dbReference>
<evidence type="ECO:0000256" key="1">
    <source>
        <dbReference type="ARBA" id="ARBA00010609"/>
    </source>
</evidence>
<accession>A0ABQ3XH59</accession>
<dbReference type="Pfam" id="PF00394">
    <property type="entry name" value="Cu-oxidase"/>
    <property type="match status" value="1"/>
</dbReference>
<dbReference type="PANTHER" id="PTHR48267">
    <property type="entry name" value="CUPREDOXIN SUPERFAMILY PROTEIN"/>
    <property type="match status" value="1"/>
</dbReference>
<sequence>MIADRLFEADGSFHYPAAGAHQPGVRAVHLDGVRGDTVLVNGAPWPVAAVDGARHRLRILNASNARSYELGFDPPVSLDLIGSDGGLLDRPIELAKLVIAPGERYDVIVDFGRYPPGTAVTLVNGFDKDGPTGRIMRFDVGGRVADDSEVPPVLVPALDEPGDPAERRNFRFLAGQGGLPATINARTFRMDRADATPRLGTTEHWLVSGDPEHPIHVHLGQFRVLERSGGPPDPQDHGWKDTVLLRGGTVLLAVRFAGHRGRYVMHCHNLEHEDMMMMTNIEVI</sequence>
<dbReference type="PANTHER" id="PTHR48267:SF1">
    <property type="entry name" value="BILIRUBIN OXIDASE"/>
    <property type="match status" value="1"/>
</dbReference>
<gene>
    <name evidence="4" type="ORF">Aco03nite_061540</name>
</gene>
<dbReference type="SUPFAM" id="SSF49503">
    <property type="entry name" value="Cupredoxins"/>
    <property type="match status" value="2"/>
</dbReference>
<reference evidence="4 5" key="1">
    <citation type="submission" date="2021-01" db="EMBL/GenBank/DDBJ databases">
        <title>Whole genome shotgun sequence of Actinoplanes couchii NBRC 106145.</title>
        <authorList>
            <person name="Komaki H."/>
            <person name="Tamura T."/>
        </authorList>
    </citation>
    <scope>NUCLEOTIDE SEQUENCE [LARGE SCALE GENOMIC DNA]</scope>
    <source>
        <strain evidence="4 5">NBRC 106145</strain>
    </source>
</reference>
<keyword evidence="5" id="KW-1185">Reference proteome</keyword>
<feature type="domain" description="Plastocyanin-like" evidence="2">
    <location>
        <begin position="35"/>
        <end position="112"/>
    </location>
</feature>
<evidence type="ECO:0000259" key="3">
    <source>
        <dbReference type="Pfam" id="PF07731"/>
    </source>
</evidence>
<dbReference type="Proteomes" id="UP000612282">
    <property type="component" value="Unassembled WGS sequence"/>
</dbReference>
<comment type="similarity">
    <text evidence="1">Belongs to the multicopper oxidase family.</text>
</comment>
<name>A0ABQ3XH59_9ACTN</name>
<dbReference type="EMBL" id="BOMG01000076">
    <property type="protein sequence ID" value="GID57750.1"/>
    <property type="molecule type" value="Genomic_DNA"/>
</dbReference>
<feature type="domain" description="Plastocyanin-like" evidence="3">
    <location>
        <begin position="180"/>
        <end position="282"/>
    </location>
</feature>
<protein>
    <recommendedName>
        <fullName evidence="6">Bilirubin oxidase</fullName>
    </recommendedName>
</protein>
<evidence type="ECO:0008006" key="6">
    <source>
        <dbReference type="Google" id="ProtNLM"/>
    </source>
</evidence>
<comment type="caution">
    <text evidence="4">The sequence shown here is derived from an EMBL/GenBank/DDBJ whole genome shotgun (WGS) entry which is preliminary data.</text>
</comment>
<evidence type="ECO:0000313" key="5">
    <source>
        <dbReference type="Proteomes" id="UP000612282"/>
    </source>
</evidence>
<dbReference type="InterPro" id="IPR045087">
    <property type="entry name" value="Cu-oxidase_fam"/>
</dbReference>
<dbReference type="Pfam" id="PF07731">
    <property type="entry name" value="Cu-oxidase_2"/>
    <property type="match status" value="1"/>
</dbReference>
<dbReference type="RefSeq" id="WP_203800963.1">
    <property type="nucleotide sequence ID" value="NZ_BAAAQE010000099.1"/>
</dbReference>
<organism evidence="4 5">
    <name type="scientific">Actinoplanes couchii</name>
    <dbReference type="NCBI Taxonomy" id="403638"/>
    <lineage>
        <taxon>Bacteria</taxon>
        <taxon>Bacillati</taxon>
        <taxon>Actinomycetota</taxon>
        <taxon>Actinomycetes</taxon>
        <taxon>Micromonosporales</taxon>
        <taxon>Micromonosporaceae</taxon>
        <taxon>Actinoplanes</taxon>
    </lineage>
</organism>
<evidence type="ECO:0000259" key="2">
    <source>
        <dbReference type="Pfam" id="PF00394"/>
    </source>
</evidence>